<keyword evidence="1" id="KW-0472">Membrane</keyword>
<keyword evidence="1" id="KW-1133">Transmembrane helix</keyword>
<keyword evidence="1" id="KW-0812">Transmembrane</keyword>
<name>A0AAJ1HUA2_LIMMU</name>
<feature type="transmembrane region" description="Helical" evidence="1">
    <location>
        <begin position="51"/>
        <end position="76"/>
    </location>
</feature>
<dbReference type="Proteomes" id="UP001220670">
    <property type="component" value="Unassembled WGS sequence"/>
</dbReference>
<gene>
    <name evidence="2" type="ORF">PO250_07240</name>
</gene>
<sequence>MEDKKETFTYTYSAKEQEEIKNIRDKYAPPMEKEISMERLRRLDASATKGATIVSLIVGILSSLILGIGMCCTMITGWEAYFIPGIVVGIIGLIGVISAYPLYTHMVKCKRAKLAPKIMRLSDELMK</sequence>
<comment type="caution">
    <text evidence="2">The sequence shown here is derived from an EMBL/GenBank/DDBJ whole genome shotgun (WGS) entry which is preliminary data.</text>
</comment>
<evidence type="ECO:0000256" key="1">
    <source>
        <dbReference type="SAM" id="Phobius"/>
    </source>
</evidence>
<reference evidence="2" key="1">
    <citation type="submission" date="2023-01" db="EMBL/GenBank/DDBJ databases">
        <title>Genome analysis of 13 Lactobacillus isolated from gut of wild boar.</title>
        <authorList>
            <person name="Papp P."/>
            <person name="Libisch B."/>
            <person name="Nagy T."/>
            <person name="Olasz F."/>
        </authorList>
    </citation>
    <scope>NUCLEOTIDE SEQUENCE</scope>
    <source>
        <strain evidence="2">F146</strain>
    </source>
</reference>
<proteinExistence type="predicted"/>
<dbReference type="EMBL" id="JAQONE010000023">
    <property type="protein sequence ID" value="MDC2830088.1"/>
    <property type="molecule type" value="Genomic_DNA"/>
</dbReference>
<protein>
    <submittedName>
        <fullName evidence="2">Uncharacterized protein</fullName>
    </submittedName>
</protein>
<evidence type="ECO:0000313" key="2">
    <source>
        <dbReference type="EMBL" id="MDC2830088.1"/>
    </source>
</evidence>
<organism evidence="2 3">
    <name type="scientific">Limosilactobacillus mucosae</name>
    <name type="common">Lactobacillus mucosae</name>
    <dbReference type="NCBI Taxonomy" id="97478"/>
    <lineage>
        <taxon>Bacteria</taxon>
        <taxon>Bacillati</taxon>
        <taxon>Bacillota</taxon>
        <taxon>Bacilli</taxon>
        <taxon>Lactobacillales</taxon>
        <taxon>Lactobacillaceae</taxon>
        <taxon>Limosilactobacillus</taxon>
    </lineage>
</organism>
<accession>A0AAJ1HUA2</accession>
<dbReference type="RefSeq" id="WP_272209186.1">
    <property type="nucleotide sequence ID" value="NZ_JAQOMV010000031.1"/>
</dbReference>
<dbReference type="Gene3D" id="1.20.140.150">
    <property type="match status" value="1"/>
</dbReference>
<feature type="transmembrane region" description="Helical" evidence="1">
    <location>
        <begin position="82"/>
        <end position="103"/>
    </location>
</feature>
<evidence type="ECO:0000313" key="3">
    <source>
        <dbReference type="Proteomes" id="UP001220670"/>
    </source>
</evidence>
<dbReference type="AlphaFoldDB" id="A0AAJ1HUA2"/>